<evidence type="ECO:0000256" key="10">
    <source>
        <dbReference type="SAM" id="SignalP"/>
    </source>
</evidence>
<comment type="caution">
    <text evidence="12">The sequence shown here is derived from an EMBL/GenBank/DDBJ whole genome shotgun (WGS) entry which is preliminary data.</text>
</comment>
<gene>
    <name evidence="12" type="ORF">ACFFJ2_18805</name>
</gene>
<proteinExistence type="inferred from homology"/>
<evidence type="ECO:0000313" key="12">
    <source>
        <dbReference type="EMBL" id="MFC0210445.1"/>
    </source>
</evidence>
<evidence type="ECO:0000256" key="2">
    <source>
        <dbReference type="ARBA" id="ARBA00007656"/>
    </source>
</evidence>
<evidence type="ECO:0000256" key="4">
    <source>
        <dbReference type="ARBA" id="ARBA00018370"/>
    </source>
</evidence>
<feature type="domain" description="PpiC" evidence="11">
    <location>
        <begin position="138"/>
        <end position="229"/>
    </location>
</feature>
<dbReference type="InterPro" id="IPR027304">
    <property type="entry name" value="Trigger_fact/SurA_dom_sf"/>
</dbReference>
<dbReference type="InterPro" id="IPR046357">
    <property type="entry name" value="PPIase_dom_sf"/>
</dbReference>
<dbReference type="EC" id="5.2.1.8" evidence="3"/>
<dbReference type="Gene3D" id="1.10.8.1040">
    <property type="match status" value="1"/>
</dbReference>
<feature type="region of interest" description="Disordered" evidence="9">
    <location>
        <begin position="269"/>
        <end position="292"/>
    </location>
</feature>
<evidence type="ECO:0000259" key="11">
    <source>
        <dbReference type="PROSITE" id="PS50198"/>
    </source>
</evidence>
<evidence type="ECO:0000313" key="13">
    <source>
        <dbReference type="Proteomes" id="UP001589755"/>
    </source>
</evidence>
<dbReference type="GO" id="GO:0016853">
    <property type="term" value="F:isomerase activity"/>
    <property type="evidence" value="ECO:0007669"/>
    <property type="project" value="UniProtKB-KW"/>
</dbReference>
<keyword evidence="13" id="KW-1185">Reference proteome</keyword>
<evidence type="ECO:0000256" key="1">
    <source>
        <dbReference type="ARBA" id="ARBA00000971"/>
    </source>
</evidence>
<dbReference type="EMBL" id="JBHLXD010000053">
    <property type="protein sequence ID" value="MFC0210445.1"/>
    <property type="molecule type" value="Genomic_DNA"/>
</dbReference>
<evidence type="ECO:0000256" key="8">
    <source>
        <dbReference type="PROSITE-ProRule" id="PRU00278"/>
    </source>
</evidence>
<evidence type="ECO:0000256" key="5">
    <source>
        <dbReference type="ARBA" id="ARBA00023110"/>
    </source>
</evidence>
<name>A0ABV6DCR2_9HYPH</name>
<dbReference type="PANTHER" id="PTHR47245:SF2">
    <property type="entry name" value="PEPTIDYL-PROLYL CIS-TRANS ISOMERASE HP_0175-RELATED"/>
    <property type="match status" value="1"/>
</dbReference>
<dbReference type="PROSITE" id="PS01096">
    <property type="entry name" value="PPIC_PPIASE_1"/>
    <property type="match status" value="1"/>
</dbReference>
<sequence>MTFHIHKASILAGCVFAGLTFQPVLAVGQEDVVARVNGEVLTTADVAMAAEIYGDQLAGAPEEARRSAIVDVLIDMRIAADAARAEGIEEEDGFRRQMAFLRNQTLRALFLEQRVAEAVSDEAVRKAYDEKISEVPPVEEVRLRHILLSTEQEAEDVVAALDNGADFAALASERSKDEASRNAGGDLGFVTVGQTIAAVDEAAAELAPGEYTASPVKSAFGFHVVEVEERRNRPAPSFETVAPQIRRALESAAAQRIMNELRTEAKVEKLVPDVPLPQADDGHNHGPAGAQE</sequence>
<organism evidence="12 13">
    <name type="scientific">Chelativorans intermedius</name>
    <dbReference type="NCBI Taxonomy" id="515947"/>
    <lineage>
        <taxon>Bacteria</taxon>
        <taxon>Pseudomonadati</taxon>
        <taxon>Pseudomonadota</taxon>
        <taxon>Alphaproteobacteria</taxon>
        <taxon>Hyphomicrobiales</taxon>
        <taxon>Phyllobacteriaceae</taxon>
        <taxon>Chelativorans</taxon>
    </lineage>
</organism>
<accession>A0ABV6DCR2</accession>
<dbReference type="RefSeq" id="WP_261522727.1">
    <property type="nucleotide sequence ID" value="NZ_JAODNW010000038.1"/>
</dbReference>
<dbReference type="Pfam" id="PF13616">
    <property type="entry name" value="Rotamase_3"/>
    <property type="match status" value="1"/>
</dbReference>
<evidence type="ECO:0000256" key="9">
    <source>
        <dbReference type="SAM" id="MobiDB-lite"/>
    </source>
</evidence>
<keyword evidence="8 12" id="KW-0413">Isomerase</keyword>
<comment type="similarity">
    <text evidence="2">Belongs to the PpiC/parvulin rotamase family.</text>
</comment>
<protein>
    <recommendedName>
        <fullName evidence="4">Parvulin-like PPIase</fullName>
        <ecNumber evidence="3">5.2.1.8</ecNumber>
    </recommendedName>
    <alternativeName>
        <fullName evidence="6">Peptidyl-prolyl cis-trans isomerase plp</fullName>
    </alternativeName>
    <alternativeName>
        <fullName evidence="7">Rotamase plp</fullName>
    </alternativeName>
</protein>
<dbReference type="InterPro" id="IPR000297">
    <property type="entry name" value="PPIase_PpiC"/>
</dbReference>
<dbReference type="PANTHER" id="PTHR47245">
    <property type="entry name" value="PEPTIDYLPROLYL ISOMERASE"/>
    <property type="match status" value="1"/>
</dbReference>
<reference evidence="12 13" key="1">
    <citation type="submission" date="2024-09" db="EMBL/GenBank/DDBJ databases">
        <authorList>
            <person name="Sun Q."/>
            <person name="Mori K."/>
        </authorList>
    </citation>
    <scope>NUCLEOTIDE SEQUENCE [LARGE SCALE GENOMIC DNA]</scope>
    <source>
        <strain evidence="12 13">CCM 8543</strain>
    </source>
</reference>
<dbReference type="InterPro" id="IPR050245">
    <property type="entry name" value="PrsA_foldase"/>
</dbReference>
<feature type="chain" id="PRO_5047498994" description="Parvulin-like PPIase" evidence="10">
    <location>
        <begin position="27"/>
        <end position="292"/>
    </location>
</feature>
<comment type="catalytic activity">
    <reaction evidence="1">
        <text>[protein]-peptidylproline (omega=180) = [protein]-peptidylproline (omega=0)</text>
        <dbReference type="Rhea" id="RHEA:16237"/>
        <dbReference type="Rhea" id="RHEA-COMP:10747"/>
        <dbReference type="Rhea" id="RHEA-COMP:10748"/>
        <dbReference type="ChEBI" id="CHEBI:83833"/>
        <dbReference type="ChEBI" id="CHEBI:83834"/>
        <dbReference type="EC" id="5.2.1.8"/>
    </reaction>
</comment>
<dbReference type="PROSITE" id="PS50198">
    <property type="entry name" value="PPIC_PPIASE_2"/>
    <property type="match status" value="1"/>
</dbReference>
<evidence type="ECO:0000256" key="6">
    <source>
        <dbReference type="ARBA" id="ARBA00030642"/>
    </source>
</evidence>
<feature type="signal peptide" evidence="10">
    <location>
        <begin position="1"/>
        <end position="26"/>
    </location>
</feature>
<dbReference type="Gene3D" id="3.10.50.40">
    <property type="match status" value="1"/>
</dbReference>
<dbReference type="InterPro" id="IPR023058">
    <property type="entry name" value="PPIase_PpiC_CS"/>
</dbReference>
<dbReference type="SUPFAM" id="SSF54534">
    <property type="entry name" value="FKBP-like"/>
    <property type="match status" value="1"/>
</dbReference>
<dbReference type="SUPFAM" id="SSF109998">
    <property type="entry name" value="Triger factor/SurA peptide-binding domain-like"/>
    <property type="match status" value="1"/>
</dbReference>
<keyword evidence="5 8" id="KW-0697">Rotamase</keyword>
<dbReference type="Proteomes" id="UP001589755">
    <property type="component" value="Unassembled WGS sequence"/>
</dbReference>
<evidence type="ECO:0000256" key="7">
    <source>
        <dbReference type="ARBA" id="ARBA00031484"/>
    </source>
</evidence>
<keyword evidence="10" id="KW-0732">Signal</keyword>
<evidence type="ECO:0000256" key="3">
    <source>
        <dbReference type="ARBA" id="ARBA00013194"/>
    </source>
</evidence>